<sequence length="66" mass="7493">MDGDGGSTVGLTVEWTPQPASRNVIKIAENKPTGLFIRAKPSFYHHCKFILIIIRLDRKIEKIKKD</sequence>
<keyword evidence="2" id="KW-1185">Reference proteome</keyword>
<protein>
    <submittedName>
        <fullName evidence="1">Uncharacterized protein</fullName>
    </submittedName>
</protein>
<reference evidence="1" key="1">
    <citation type="journal article" date="2023" name="Int. J. Syst. Evol. Microbiol.">
        <title>Collibacillus ludicampi gen. nov., sp. nov., a new soil bacterium of the family Alicyclobacillaceae.</title>
        <authorList>
            <person name="Jojima T."/>
            <person name="Ioku Y."/>
            <person name="Fukuta Y."/>
            <person name="Shirasaka N."/>
            <person name="Matsumura Y."/>
            <person name="Mori M."/>
        </authorList>
    </citation>
    <scope>NUCLEOTIDE SEQUENCE</scope>
    <source>
        <strain evidence="1">TP075</strain>
    </source>
</reference>
<accession>A0AAV4LCU1</accession>
<dbReference type="Proteomes" id="UP001057291">
    <property type="component" value="Unassembled WGS sequence"/>
</dbReference>
<comment type="caution">
    <text evidence="1">The sequence shown here is derived from an EMBL/GenBank/DDBJ whole genome shotgun (WGS) entry which is preliminary data.</text>
</comment>
<name>A0AAV4LCU1_9BACL</name>
<gene>
    <name evidence="1" type="ORF">DNHGIG_11270</name>
</gene>
<evidence type="ECO:0000313" key="2">
    <source>
        <dbReference type="Proteomes" id="UP001057291"/>
    </source>
</evidence>
<organism evidence="1 2">
    <name type="scientific">Collibacillus ludicampi</name>
    <dbReference type="NCBI Taxonomy" id="2771369"/>
    <lineage>
        <taxon>Bacteria</taxon>
        <taxon>Bacillati</taxon>
        <taxon>Bacillota</taxon>
        <taxon>Bacilli</taxon>
        <taxon>Bacillales</taxon>
        <taxon>Alicyclobacillaceae</taxon>
        <taxon>Collibacillus</taxon>
    </lineage>
</organism>
<proteinExistence type="predicted"/>
<dbReference type="EMBL" id="BOQE01000001">
    <property type="protein sequence ID" value="GIM45578.1"/>
    <property type="molecule type" value="Genomic_DNA"/>
</dbReference>
<evidence type="ECO:0000313" key="1">
    <source>
        <dbReference type="EMBL" id="GIM45578.1"/>
    </source>
</evidence>
<dbReference type="AlphaFoldDB" id="A0AAV4LCU1"/>